<evidence type="ECO:0000256" key="5">
    <source>
        <dbReference type="ARBA" id="ARBA00023014"/>
    </source>
</evidence>
<dbReference type="Proteomes" id="UP000267250">
    <property type="component" value="Chromosome"/>
</dbReference>
<accession>A0A3Q9HQQ9</accession>
<keyword evidence="4 7" id="KW-0408">Iron</keyword>
<keyword evidence="9" id="KW-1185">Reference proteome</keyword>
<dbReference type="CDD" id="cd03064">
    <property type="entry name" value="TRX_Fd_NuoE"/>
    <property type="match status" value="1"/>
</dbReference>
<dbReference type="AlphaFoldDB" id="A0A3Q9HQQ9"/>
<dbReference type="KEGG" id="aft:BBF96_07420"/>
<comment type="similarity">
    <text evidence="1">Belongs to the complex I 24 kDa subunit family.</text>
</comment>
<evidence type="ECO:0000313" key="9">
    <source>
        <dbReference type="Proteomes" id="UP000267250"/>
    </source>
</evidence>
<dbReference type="Gene3D" id="3.40.30.10">
    <property type="entry name" value="Glutaredoxin"/>
    <property type="match status" value="1"/>
</dbReference>
<proteinExistence type="inferred from homology"/>
<dbReference type="PANTHER" id="PTHR43342">
    <property type="entry name" value="NADH-QUINONE OXIDOREDUCTASE, E SUBUNIT"/>
    <property type="match status" value="1"/>
</dbReference>
<feature type="binding site" evidence="7">
    <location>
        <position position="136"/>
    </location>
    <ligand>
        <name>[2Fe-2S] cluster</name>
        <dbReference type="ChEBI" id="CHEBI:190135"/>
    </ligand>
</feature>
<dbReference type="FunFam" id="3.40.30.10:FF:000015">
    <property type="entry name" value="NADH-quinone oxidoreductase subunit E"/>
    <property type="match status" value="1"/>
</dbReference>
<evidence type="ECO:0008006" key="10">
    <source>
        <dbReference type="Google" id="ProtNLM"/>
    </source>
</evidence>
<dbReference type="RefSeq" id="WP_127016558.1">
    <property type="nucleotide sequence ID" value="NZ_CP016379.1"/>
</dbReference>
<evidence type="ECO:0000256" key="7">
    <source>
        <dbReference type="PIRSR" id="PIRSR000216-1"/>
    </source>
</evidence>
<evidence type="ECO:0000256" key="2">
    <source>
        <dbReference type="ARBA" id="ARBA00022714"/>
    </source>
</evidence>
<dbReference type="SUPFAM" id="SSF52833">
    <property type="entry name" value="Thioredoxin-like"/>
    <property type="match status" value="1"/>
</dbReference>
<dbReference type="Pfam" id="PF01257">
    <property type="entry name" value="2Fe-2S_thioredx"/>
    <property type="match status" value="1"/>
</dbReference>
<dbReference type="EMBL" id="CP016379">
    <property type="protein sequence ID" value="AZR73228.1"/>
    <property type="molecule type" value="Genomic_DNA"/>
</dbReference>
<dbReference type="OrthoDB" id="9807941at2"/>
<evidence type="ECO:0000313" key="8">
    <source>
        <dbReference type="EMBL" id="AZR73228.1"/>
    </source>
</evidence>
<comment type="cofactor">
    <cofactor evidence="7">
        <name>[2Fe-2S] cluster</name>
        <dbReference type="ChEBI" id="CHEBI:190135"/>
    </cofactor>
    <text evidence="7">Binds 1 [2Fe-2S] cluster.</text>
</comment>
<dbReference type="GO" id="GO:0016491">
    <property type="term" value="F:oxidoreductase activity"/>
    <property type="evidence" value="ECO:0007669"/>
    <property type="project" value="InterPro"/>
</dbReference>
<dbReference type="InterPro" id="IPR002023">
    <property type="entry name" value="NuoE-like"/>
</dbReference>
<keyword evidence="2 7" id="KW-0001">2Fe-2S</keyword>
<evidence type="ECO:0000256" key="4">
    <source>
        <dbReference type="ARBA" id="ARBA00023004"/>
    </source>
</evidence>
<dbReference type="NCBIfam" id="TIGR01958">
    <property type="entry name" value="nuoE_fam"/>
    <property type="match status" value="1"/>
</dbReference>
<sequence>MKVEEQKREDEMVRDKRYDQLDKVIHEYKDKEGTLITILHQAQKIFGYLPREVQIYIAEHLGIPFPEVYGVVSFYSMFSMEPRGKYTIEVCMGTACYVKGAQQILDKLKEKLHIEPGQTTEDGKFTIETTRCLGACSLAPVISIDRDVYGNLTPDKISNILQKYK</sequence>
<evidence type="ECO:0000256" key="1">
    <source>
        <dbReference type="ARBA" id="ARBA00010643"/>
    </source>
</evidence>
<dbReference type="NCBIfam" id="NF005722">
    <property type="entry name" value="PRK07539.1-2"/>
    <property type="match status" value="1"/>
</dbReference>
<reference evidence="8 9" key="1">
    <citation type="submission" date="2016-07" db="EMBL/GenBank/DDBJ databases">
        <title>Genome and transcriptome analysis of iron-reducing fermentative bacteria Anoxybacter fermentans.</title>
        <authorList>
            <person name="Zeng X."/>
            <person name="Shao Z."/>
        </authorList>
    </citation>
    <scope>NUCLEOTIDE SEQUENCE [LARGE SCALE GENOMIC DNA]</scope>
    <source>
        <strain evidence="8 9">DY22613</strain>
    </source>
</reference>
<dbReference type="FunFam" id="1.10.10.1590:FF:000001">
    <property type="entry name" value="NADH-quinone oxidoreductase subunit E"/>
    <property type="match status" value="1"/>
</dbReference>
<feature type="binding site" evidence="7">
    <location>
        <position position="91"/>
    </location>
    <ligand>
        <name>[2Fe-2S] cluster</name>
        <dbReference type="ChEBI" id="CHEBI:190135"/>
    </ligand>
</feature>
<dbReference type="InterPro" id="IPR028431">
    <property type="entry name" value="NADP_DH_HndA-like"/>
</dbReference>
<dbReference type="PROSITE" id="PS01099">
    <property type="entry name" value="COMPLEX1_24K"/>
    <property type="match status" value="1"/>
</dbReference>
<gene>
    <name evidence="8" type="ORF">BBF96_07420</name>
</gene>
<comment type="cofactor">
    <cofactor evidence="6">
        <name>[2Fe-2S] cluster</name>
        <dbReference type="ChEBI" id="CHEBI:190135"/>
    </cofactor>
</comment>
<dbReference type="GO" id="GO:0051537">
    <property type="term" value="F:2 iron, 2 sulfur cluster binding"/>
    <property type="evidence" value="ECO:0007669"/>
    <property type="project" value="UniProtKB-KW"/>
</dbReference>
<dbReference type="InterPro" id="IPR042128">
    <property type="entry name" value="NuoE_dom"/>
</dbReference>
<dbReference type="PANTHER" id="PTHR43342:SF2">
    <property type="entry name" value="POTENTIAL NAD-REDUCING HYDROGENASE SUBUNIT"/>
    <property type="match status" value="1"/>
</dbReference>
<keyword evidence="3 7" id="KW-0479">Metal-binding</keyword>
<dbReference type="InterPro" id="IPR041921">
    <property type="entry name" value="NuoE_N"/>
</dbReference>
<dbReference type="PIRSF" id="PIRSF000216">
    <property type="entry name" value="NADH_DH_24kDa"/>
    <property type="match status" value="1"/>
</dbReference>
<feature type="binding site" evidence="7">
    <location>
        <position position="132"/>
    </location>
    <ligand>
        <name>[2Fe-2S] cluster</name>
        <dbReference type="ChEBI" id="CHEBI:190135"/>
    </ligand>
</feature>
<evidence type="ECO:0000256" key="3">
    <source>
        <dbReference type="ARBA" id="ARBA00022723"/>
    </source>
</evidence>
<organism evidence="8 9">
    <name type="scientific">Anoxybacter fermentans</name>
    <dbReference type="NCBI Taxonomy" id="1323375"/>
    <lineage>
        <taxon>Bacteria</taxon>
        <taxon>Bacillati</taxon>
        <taxon>Bacillota</taxon>
        <taxon>Clostridia</taxon>
        <taxon>Halanaerobiales</taxon>
        <taxon>Anoxybacter</taxon>
    </lineage>
</organism>
<dbReference type="Gene3D" id="1.10.10.1590">
    <property type="entry name" value="NADH-quinone oxidoreductase subunit E"/>
    <property type="match status" value="1"/>
</dbReference>
<protein>
    <recommendedName>
        <fullName evidence="10">NADH dehydrogenase</fullName>
    </recommendedName>
</protein>
<dbReference type="GO" id="GO:0046872">
    <property type="term" value="F:metal ion binding"/>
    <property type="evidence" value="ECO:0007669"/>
    <property type="project" value="UniProtKB-KW"/>
</dbReference>
<dbReference type="InterPro" id="IPR036249">
    <property type="entry name" value="Thioredoxin-like_sf"/>
</dbReference>
<keyword evidence="5 7" id="KW-0411">Iron-sulfur</keyword>
<evidence type="ECO:0000256" key="6">
    <source>
        <dbReference type="ARBA" id="ARBA00034078"/>
    </source>
</evidence>
<name>A0A3Q9HQQ9_9FIRM</name>
<feature type="binding site" evidence="7">
    <location>
        <position position="96"/>
    </location>
    <ligand>
        <name>[2Fe-2S] cluster</name>
        <dbReference type="ChEBI" id="CHEBI:190135"/>
    </ligand>
</feature>